<evidence type="ECO:0000256" key="3">
    <source>
        <dbReference type="ARBA" id="ARBA00022801"/>
    </source>
</evidence>
<dbReference type="Ensembl" id="ENSCPGT00000015263.1">
    <property type="protein sequence ID" value="ENSCPGP00000013920.1"/>
    <property type="gene ID" value="ENSCPGG00000009858.1"/>
</dbReference>
<dbReference type="GO" id="GO:0003998">
    <property type="term" value="F:acylphosphatase activity"/>
    <property type="evidence" value="ECO:0007669"/>
    <property type="project" value="UniProtKB-EC"/>
</dbReference>
<dbReference type="PRINTS" id="PR00112">
    <property type="entry name" value="ACYLPHPHTASE"/>
</dbReference>
<evidence type="ECO:0000256" key="1">
    <source>
        <dbReference type="ARBA" id="ARBA00005614"/>
    </source>
</evidence>
<evidence type="ECO:0000256" key="2">
    <source>
        <dbReference type="ARBA" id="ARBA00012150"/>
    </source>
</evidence>
<dbReference type="Pfam" id="PF00708">
    <property type="entry name" value="Acylphosphatase"/>
    <property type="match status" value="1"/>
</dbReference>
<comment type="similarity">
    <text evidence="1 9">Belongs to the acylphosphatase family.</text>
</comment>
<accession>A0A8C3JXZ6</accession>
<dbReference type="InterPro" id="IPR001792">
    <property type="entry name" value="Acylphosphatase-like_dom"/>
</dbReference>
<evidence type="ECO:0000256" key="7">
    <source>
        <dbReference type="ARBA" id="ARBA00047645"/>
    </source>
</evidence>
<keyword evidence="4" id="KW-0007">Acetylation</keyword>
<keyword evidence="3" id="KW-0378">Hydrolase</keyword>
<proteinExistence type="inferred from homology"/>
<evidence type="ECO:0000313" key="13">
    <source>
        <dbReference type="Proteomes" id="UP000694419"/>
    </source>
</evidence>
<dbReference type="AlphaFoldDB" id="A0A8C3JXZ6"/>
<evidence type="ECO:0000256" key="5">
    <source>
        <dbReference type="ARBA" id="ARBA00039184"/>
    </source>
</evidence>
<evidence type="ECO:0000256" key="4">
    <source>
        <dbReference type="ARBA" id="ARBA00022990"/>
    </source>
</evidence>
<dbReference type="Gene3D" id="3.30.70.100">
    <property type="match status" value="1"/>
</dbReference>
<dbReference type="InterPro" id="IPR036046">
    <property type="entry name" value="Acylphosphatase-like_dom_sf"/>
</dbReference>
<evidence type="ECO:0000259" key="11">
    <source>
        <dbReference type="PROSITE" id="PS51160"/>
    </source>
</evidence>
<organism evidence="12 13">
    <name type="scientific">Calidris pygmaea</name>
    <name type="common">Spoon-billed sandpiper</name>
    <dbReference type="NCBI Taxonomy" id="425635"/>
    <lineage>
        <taxon>Eukaryota</taxon>
        <taxon>Metazoa</taxon>
        <taxon>Chordata</taxon>
        <taxon>Craniata</taxon>
        <taxon>Vertebrata</taxon>
        <taxon>Euteleostomi</taxon>
        <taxon>Archelosauria</taxon>
        <taxon>Archosauria</taxon>
        <taxon>Dinosauria</taxon>
        <taxon>Saurischia</taxon>
        <taxon>Theropoda</taxon>
        <taxon>Coelurosauria</taxon>
        <taxon>Aves</taxon>
        <taxon>Neognathae</taxon>
        <taxon>Neoaves</taxon>
        <taxon>Charadriiformes</taxon>
        <taxon>Scolopacidae</taxon>
        <taxon>Calidris</taxon>
    </lineage>
</organism>
<protein>
    <recommendedName>
        <fullName evidence="5">Acylphosphatase-2</fullName>
        <ecNumber evidence="2">3.6.1.7</ecNumber>
    </recommendedName>
    <alternativeName>
        <fullName evidence="6">Acylphosphate phosphohydrolase 2</fullName>
    </alternativeName>
</protein>
<dbReference type="PANTHER" id="PTHR10029:SF20">
    <property type="entry name" value="ACYLPHOSPHATASE-2"/>
    <property type="match status" value="1"/>
</dbReference>
<evidence type="ECO:0000313" key="12">
    <source>
        <dbReference type="Ensembl" id="ENSCPGP00000013920.1"/>
    </source>
</evidence>
<keyword evidence="13" id="KW-1185">Reference proteome</keyword>
<dbReference type="PANTHER" id="PTHR10029">
    <property type="entry name" value="ACYLPHOSPHATASE"/>
    <property type="match status" value="1"/>
</dbReference>
<feature type="domain" description="Acylphosphatase-like" evidence="11">
    <location>
        <begin position="97"/>
        <end position="171"/>
    </location>
</feature>
<dbReference type="Proteomes" id="UP000694419">
    <property type="component" value="Unplaced"/>
</dbReference>
<name>A0A8C3JXZ6_9CHAR</name>
<evidence type="ECO:0000256" key="9">
    <source>
        <dbReference type="RuleBase" id="RU004168"/>
    </source>
</evidence>
<reference evidence="12" key="2">
    <citation type="submission" date="2025-09" db="UniProtKB">
        <authorList>
            <consortium name="Ensembl"/>
        </authorList>
    </citation>
    <scope>IDENTIFICATION</scope>
</reference>
<dbReference type="InterPro" id="IPR017968">
    <property type="entry name" value="Acylphosphatase_CS"/>
</dbReference>
<dbReference type="InterPro" id="IPR020456">
    <property type="entry name" value="Acylphosphatase"/>
</dbReference>
<dbReference type="PROSITE" id="PS51160">
    <property type="entry name" value="ACYLPHOSPHATASE_3"/>
    <property type="match status" value="1"/>
</dbReference>
<evidence type="ECO:0000256" key="10">
    <source>
        <dbReference type="SAM" id="MobiDB-lite"/>
    </source>
</evidence>
<comment type="caution">
    <text evidence="8">Lacks conserved residue(s) required for the propagation of feature annotation.</text>
</comment>
<reference evidence="12" key="1">
    <citation type="submission" date="2025-08" db="UniProtKB">
        <authorList>
            <consortium name="Ensembl"/>
        </authorList>
    </citation>
    <scope>IDENTIFICATION</scope>
</reference>
<feature type="compositionally biased region" description="Pro residues" evidence="10">
    <location>
        <begin position="13"/>
        <end position="26"/>
    </location>
</feature>
<feature type="region of interest" description="Disordered" evidence="10">
    <location>
        <begin position="13"/>
        <end position="34"/>
    </location>
</feature>
<sequence length="171" mass="18687">RRQVWGLLCVPAPSRPVPSRPPPPASPGRRRVRRPLRREAWASRAAVQGSAAASLSRWPGKAAAAVLPSPVQPPCLPLRRPPAPSSRWIMKCSGECKYTEEEAKKLGVVGWVKNTSQGTVTGQVQGPEDKVNAMKSWLSKVGSPSSRIDRTSFSNEKEISKLDFSGFSTRY</sequence>
<comment type="catalytic activity">
    <reaction evidence="7">
        <text>an acyl phosphate + H2O = a carboxylate + phosphate + H(+)</text>
        <dbReference type="Rhea" id="RHEA:14965"/>
        <dbReference type="ChEBI" id="CHEBI:15377"/>
        <dbReference type="ChEBI" id="CHEBI:15378"/>
        <dbReference type="ChEBI" id="CHEBI:29067"/>
        <dbReference type="ChEBI" id="CHEBI:43474"/>
        <dbReference type="ChEBI" id="CHEBI:59918"/>
        <dbReference type="EC" id="3.6.1.7"/>
    </reaction>
</comment>
<dbReference type="SUPFAM" id="SSF54975">
    <property type="entry name" value="Acylphosphatase/BLUF domain-like"/>
    <property type="match status" value="1"/>
</dbReference>
<dbReference type="EC" id="3.6.1.7" evidence="2"/>
<evidence type="ECO:0000256" key="6">
    <source>
        <dbReference type="ARBA" id="ARBA00041386"/>
    </source>
</evidence>
<evidence type="ECO:0000256" key="8">
    <source>
        <dbReference type="PROSITE-ProRule" id="PRU00520"/>
    </source>
</evidence>
<dbReference type="FunFam" id="3.30.70.100:FF:000011">
    <property type="entry name" value="Acylphosphatase"/>
    <property type="match status" value="1"/>
</dbReference>
<dbReference type="PROSITE" id="PS00151">
    <property type="entry name" value="ACYLPHOSPHATASE_2"/>
    <property type="match status" value="1"/>
</dbReference>